<dbReference type="Gene3D" id="3.30.2220.30">
    <property type="match status" value="1"/>
</dbReference>
<sequence>MSALQDFLNSNPIDQLTDDVVVSARFRDKDGNPLKFKIKGMTNREFDDIRRRCTEVKKGRKVEFDAHKFNTAVIINHTIVPDFKDAESIKKMGCTTPDEYLNKVLLAGEISELVNQIQKLSGFDVDMNELVEEAKN</sequence>
<dbReference type="Pfam" id="PF08890">
    <property type="entry name" value="Phage_TAC_5"/>
    <property type="match status" value="1"/>
</dbReference>
<comment type="caution">
    <text evidence="1">The sequence shown here is derived from an EMBL/GenBank/DDBJ whole genome shotgun (WGS) entry which is preliminary data.</text>
</comment>
<name>A0A7X0RMU2_9BACL</name>
<organism evidence="1 2">
    <name type="scientific">Cohnella nanjingensis</name>
    <dbReference type="NCBI Taxonomy" id="1387779"/>
    <lineage>
        <taxon>Bacteria</taxon>
        <taxon>Bacillati</taxon>
        <taxon>Bacillota</taxon>
        <taxon>Bacilli</taxon>
        <taxon>Bacillales</taxon>
        <taxon>Paenibacillaceae</taxon>
        <taxon>Cohnella</taxon>
    </lineage>
</organism>
<reference evidence="1 2" key="1">
    <citation type="submission" date="2020-08" db="EMBL/GenBank/DDBJ databases">
        <title>Cohnella phylogeny.</title>
        <authorList>
            <person name="Dunlap C."/>
        </authorList>
    </citation>
    <scope>NUCLEOTIDE SEQUENCE [LARGE SCALE GENOMIC DNA]</scope>
    <source>
        <strain evidence="1 2">DSM 28246</strain>
    </source>
</reference>
<dbReference type="InterPro" id="IPR038559">
    <property type="entry name" value="XkdN-like_sf"/>
</dbReference>
<dbReference type="InterPro" id="IPR014986">
    <property type="entry name" value="XkdN-like"/>
</dbReference>
<dbReference type="Proteomes" id="UP000547209">
    <property type="component" value="Unassembled WGS sequence"/>
</dbReference>
<keyword evidence="2" id="KW-1185">Reference proteome</keyword>
<proteinExistence type="predicted"/>
<gene>
    <name evidence="1" type="ORF">H7C19_06225</name>
</gene>
<dbReference type="AlphaFoldDB" id="A0A7X0RMU2"/>
<evidence type="ECO:0000313" key="1">
    <source>
        <dbReference type="EMBL" id="MBB6670281.1"/>
    </source>
</evidence>
<dbReference type="EMBL" id="JACJVP010000007">
    <property type="protein sequence ID" value="MBB6670281.1"/>
    <property type="molecule type" value="Genomic_DNA"/>
</dbReference>
<evidence type="ECO:0000313" key="2">
    <source>
        <dbReference type="Proteomes" id="UP000547209"/>
    </source>
</evidence>
<dbReference type="RefSeq" id="WP_185141718.1">
    <property type="nucleotide sequence ID" value="NZ_JACJVP010000007.1"/>
</dbReference>
<protein>
    <submittedName>
        <fullName evidence="1">XkdN-like protein</fullName>
    </submittedName>
</protein>
<accession>A0A7X0RMU2</accession>